<accession>A0A0R2SQ97</accession>
<dbReference type="Gene3D" id="3.10.450.50">
    <property type="match status" value="1"/>
</dbReference>
<dbReference type="InterPro" id="IPR032710">
    <property type="entry name" value="NTF2-like_dom_sf"/>
</dbReference>
<dbReference type="EMBL" id="LIBE01000717">
    <property type="protein sequence ID" value="KRO76950.1"/>
    <property type="molecule type" value="Genomic_DNA"/>
</dbReference>
<proteinExistence type="predicted"/>
<dbReference type="AlphaFoldDB" id="A0A0R2SQ97"/>
<evidence type="ECO:0000313" key="2">
    <source>
        <dbReference type="EMBL" id="KRO76950.1"/>
    </source>
</evidence>
<evidence type="ECO:0000313" key="3">
    <source>
        <dbReference type="Proteomes" id="UP000051547"/>
    </source>
</evidence>
<sequence length="131" mass="15109">MAEDTPLQIVTAFMSEFEKMDFDAGVSYAAENIEYINSPGTLVRGHDGIRSVLEPFFAPIEENEFVILRQITDGNTVVLERLDRHRVPQGWFELPVTGIFEVNDGKITYWREYFDVETIRVSMEKLMGDQK</sequence>
<dbReference type="SUPFAM" id="SSF54427">
    <property type="entry name" value="NTF2-like"/>
    <property type="match status" value="1"/>
</dbReference>
<comment type="caution">
    <text evidence="2">The sequence shown here is derived from an EMBL/GenBank/DDBJ whole genome shotgun (WGS) entry which is preliminary data.</text>
</comment>
<gene>
    <name evidence="2" type="ORF">ABR72_02770</name>
</gene>
<dbReference type="Pfam" id="PF07858">
    <property type="entry name" value="LEH"/>
    <property type="match status" value="1"/>
</dbReference>
<feature type="domain" description="Limonene-1,2-epoxide hydrolase" evidence="1">
    <location>
        <begin position="6"/>
        <end position="119"/>
    </location>
</feature>
<dbReference type="InterPro" id="IPR013100">
    <property type="entry name" value="LEH"/>
</dbReference>
<reference evidence="2 3" key="1">
    <citation type="submission" date="2015-10" db="EMBL/GenBank/DDBJ databases">
        <title>Metagenome-Assembled Genomes uncover a global brackish microbiome.</title>
        <authorList>
            <person name="Hugerth L.W."/>
            <person name="Larsson J."/>
            <person name="Alneberg J."/>
            <person name="Lindh M.V."/>
            <person name="Legrand C."/>
            <person name="Pinhassi J."/>
            <person name="Andersson A.F."/>
        </authorList>
    </citation>
    <scope>NUCLEOTIDE SEQUENCE [LARGE SCALE GENOMIC DNA]</scope>
    <source>
        <strain evidence="2">BACL4 MAG-120920-bin41</strain>
    </source>
</reference>
<evidence type="ECO:0000259" key="1">
    <source>
        <dbReference type="Pfam" id="PF07858"/>
    </source>
</evidence>
<organism evidence="2 3">
    <name type="scientific">OM182 bacterium BACL3 MAG-120920-bin41</name>
    <dbReference type="NCBI Taxonomy" id="1655580"/>
    <lineage>
        <taxon>Bacteria</taxon>
        <taxon>Pseudomonadati</taxon>
        <taxon>Pseudomonadota</taxon>
        <taxon>Gammaproteobacteria</taxon>
        <taxon>OMG group</taxon>
        <taxon>OM182 clade</taxon>
    </lineage>
</organism>
<protein>
    <recommendedName>
        <fullName evidence="1">Limonene-1,2-epoxide hydrolase domain-containing protein</fullName>
    </recommendedName>
</protein>
<name>A0A0R2SQ97_9GAMM</name>
<dbReference type="Proteomes" id="UP000051547">
    <property type="component" value="Unassembled WGS sequence"/>
</dbReference>